<evidence type="ECO:0000256" key="7">
    <source>
        <dbReference type="SAM" id="SignalP"/>
    </source>
</evidence>
<dbReference type="InterPro" id="IPR036179">
    <property type="entry name" value="Ig-like_dom_sf"/>
</dbReference>
<dbReference type="InterPro" id="IPR015631">
    <property type="entry name" value="CD2/SLAM_rcpt"/>
</dbReference>
<keyword evidence="2 7" id="KW-0732">Signal</keyword>
<feature type="compositionally biased region" description="Basic and acidic residues" evidence="5">
    <location>
        <begin position="381"/>
        <end position="395"/>
    </location>
</feature>
<evidence type="ECO:0000256" key="1">
    <source>
        <dbReference type="ARBA" id="ARBA00004370"/>
    </source>
</evidence>
<evidence type="ECO:0000313" key="10">
    <source>
        <dbReference type="Proteomes" id="UP000694390"/>
    </source>
</evidence>
<keyword evidence="4" id="KW-0325">Glycoprotein</keyword>
<dbReference type="RefSeq" id="XP_030389780.1">
    <property type="nucleotide sequence ID" value="XM_030533920.1"/>
</dbReference>
<dbReference type="OrthoDB" id="9427418at2759"/>
<feature type="compositionally biased region" description="Polar residues" evidence="5">
    <location>
        <begin position="396"/>
        <end position="405"/>
    </location>
</feature>
<keyword evidence="6" id="KW-1133">Transmembrane helix</keyword>
<feature type="signal peptide" evidence="7">
    <location>
        <begin position="1"/>
        <end position="23"/>
    </location>
</feature>
<dbReference type="GeneID" id="115635350"/>
<feature type="chain" id="PRO_5034468575" evidence="7">
    <location>
        <begin position="24"/>
        <end position="422"/>
    </location>
</feature>
<organism evidence="9 10">
    <name type="scientific">Gopherus evgoodei</name>
    <name type="common">Goodes thornscrub tortoise</name>
    <dbReference type="NCBI Taxonomy" id="1825980"/>
    <lineage>
        <taxon>Eukaryota</taxon>
        <taxon>Metazoa</taxon>
        <taxon>Chordata</taxon>
        <taxon>Craniata</taxon>
        <taxon>Vertebrata</taxon>
        <taxon>Euteleostomi</taxon>
        <taxon>Archelosauria</taxon>
        <taxon>Testudinata</taxon>
        <taxon>Testudines</taxon>
        <taxon>Cryptodira</taxon>
        <taxon>Durocryptodira</taxon>
        <taxon>Testudinoidea</taxon>
        <taxon>Testudinidae</taxon>
        <taxon>Gopherus</taxon>
    </lineage>
</organism>
<reference evidence="9" key="1">
    <citation type="submission" date="2025-08" db="UniProtKB">
        <authorList>
            <consortium name="Ensembl"/>
        </authorList>
    </citation>
    <scope>IDENTIFICATION</scope>
</reference>
<dbReference type="SUPFAM" id="SSF48726">
    <property type="entry name" value="Immunoglobulin"/>
    <property type="match status" value="1"/>
</dbReference>
<dbReference type="Proteomes" id="UP000694390">
    <property type="component" value="Unassembled WGS sequence"/>
</dbReference>
<protein>
    <submittedName>
        <fullName evidence="9">CD58 molecule</fullName>
    </submittedName>
</protein>
<dbReference type="GeneTree" id="ENSGT00510000049596"/>
<feature type="compositionally biased region" description="Polar residues" evidence="5">
    <location>
        <begin position="360"/>
        <end position="379"/>
    </location>
</feature>
<reference evidence="9" key="2">
    <citation type="submission" date="2025-09" db="UniProtKB">
        <authorList>
            <consortium name="Ensembl"/>
        </authorList>
    </citation>
    <scope>IDENTIFICATION</scope>
</reference>
<comment type="subcellular location">
    <subcellularLocation>
        <location evidence="1">Membrane</location>
    </subcellularLocation>
</comment>
<dbReference type="PANTHER" id="PTHR12080:SF55">
    <property type="entry name" value="LYMPHOCYTE FUNCTION-ASSOCIATED ANTIGEN 3"/>
    <property type="match status" value="1"/>
</dbReference>
<keyword evidence="3 6" id="KW-0472">Membrane</keyword>
<dbReference type="RefSeq" id="XP_030389772.1">
    <property type="nucleotide sequence ID" value="XM_030533912.1"/>
</dbReference>
<dbReference type="InterPro" id="IPR007110">
    <property type="entry name" value="Ig-like_dom"/>
</dbReference>
<feature type="region of interest" description="Disordered" evidence="5">
    <location>
        <begin position="313"/>
        <end position="422"/>
    </location>
</feature>
<feature type="compositionally biased region" description="Basic and acidic residues" evidence="5">
    <location>
        <begin position="314"/>
        <end position="324"/>
    </location>
</feature>
<dbReference type="PROSITE" id="PS50835">
    <property type="entry name" value="IG_LIKE"/>
    <property type="match status" value="1"/>
</dbReference>
<dbReference type="CTD" id="965"/>
<dbReference type="AlphaFoldDB" id="A0A8C4VJP1"/>
<sequence>MGLACRLSALGLLLGALLVCTQSQEQESVFAIVGEDFTFSPKVNGTIREITWMKRKNKVAEWERDGLPMYFSLRERGELETSSGNFTIKKLNTDDAAEYEAQVLPILDDQLQYTKFVLEVLAPPPPSVLNCSVTDGQIRISCAIQFSKDVRYSWYRNDRKIDGNGSVLELEENADPSGEVLCIREVSKTKINDSISLSACFRKSDESISRGRDGLIAIVIFLLILFMGALLVRWKRGLLSSILCRRGKHSAVYKPEEQHLTDDNRFPEESDQKEDPECENSRDFEVAVHQSDEATKLVQIEGVPAIFHCVNESQTEKEEKKNSEETVSTSQADLSSNPENPDYENISKENQKPEEKNSEETVSTSQADLSSNPENPDSENISDRNLEPEEKKNSEETVSTSQADLSSNSENPEEEKNSRLNQ</sequence>
<evidence type="ECO:0000256" key="4">
    <source>
        <dbReference type="ARBA" id="ARBA00023180"/>
    </source>
</evidence>
<dbReference type="InterPro" id="IPR013783">
    <property type="entry name" value="Ig-like_fold"/>
</dbReference>
<keyword evidence="6" id="KW-0812">Transmembrane</keyword>
<feature type="domain" description="Ig-like" evidence="8">
    <location>
        <begin position="126"/>
        <end position="198"/>
    </location>
</feature>
<evidence type="ECO:0000259" key="8">
    <source>
        <dbReference type="PROSITE" id="PS50835"/>
    </source>
</evidence>
<proteinExistence type="predicted"/>
<evidence type="ECO:0000256" key="3">
    <source>
        <dbReference type="ARBA" id="ARBA00023136"/>
    </source>
</evidence>
<dbReference type="GO" id="GO:0016020">
    <property type="term" value="C:membrane"/>
    <property type="evidence" value="ECO:0007669"/>
    <property type="project" value="UniProtKB-SubCell"/>
</dbReference>
<feature type="compositionally biased region" description="Basic and acidic residues" evidence="5">
    <location>
        <begin position="345"/>
        <end position="359"/>
    </location>
</feature>
<evidence type="ECO:0000256" key="6">
    <source>
        <dbReference type="SAM" id="Phobius"/>
    </source>
</evidence>
<gene>
    <name evidence="9" type="primary">CD58</name>
</gene>
<dbReference type="Gene3D" id="2.60.40.10">
    <property type="entry name" value="Immunoglobulins"/>
    <property type="match status" value="1"/>
</dbReference>
<name>A0A8C4VJP1_9SAUR</name>
<evidence type="ECO:0000313" key="9">
    <source>
        <dbReference type="Ensembl" id="ENSGEVP00005001182.1"/>
    </source>
</evidence>
<dbReference type="Ensembl" id="ENSGEVT00005001253.1">
    <property type="protein sequence ID" value="ENSGEVP00005001182.1"/>
    <property type="gene ID" value="ENSGEVG00005000922.1"/>
</dbReference>
<accession>A0A8C4VJP1</accession>
<feature type="region of interest" description="Disordered" evidence="5">
    <location>
        <begin position="254"/>
        <end position="281"/>
    </location>
</feature>
<feature type="transmembrane region" description="Helical" evidence="6">
    <location>
        <begin position="214"/>
        <end position="232"/>
    </location>
</feature>
<dbReference type="PANTHER" id="PTHR12080">
    <property type="entry name" value="SIGNALING LYMPHOCYTIC ACTIVATION MOLECULE"/>
    <property type="match status" value="1"/>
</dbReference>
<evidence type="ECO:0000256" key="2">
    <source>
        <dbReference type="ARBA" id="ARBA00022729"/>
    </source>
</evidence>
<keyword evidence="10" id="KW-1185">Reference proteome</keyword>
<evidence type="ECO:0000256" key="5">
    <source>
        <dbReference type="SAM" id="MobiDB-lite"/>
    </source>
</evidence>